<evidence type="ECO:0008006" key="4">
    <source>
        <dbReference type="Google" id="ProtNLM"/>
    </source>
</evidence>
<sequence>MLTTFYIVALLVALFLRAFNAFNLFQATHRFEYLRSPTYSFLASDIPRELPGDYPDVTLVFGKDDSTRYPLNDSDVWSTLWPGELGLVRLGPEGRLMGISMYHQLHCLNSVRHAYMVGRSNLDGPSNTPLGHNTHCLHFIRQSILCHADLTLIPVDEDRNTEDEAHRCRDWSKVRAFAEKNQAAWQGVPMDYSSEG</sequence>
<comment type="similarity">
    <text evidence="1">Belongs to the ustYa family.</text>
</comment>
<dbReference type="OrthoDB" id="3687641at2759"/>
<dbReference type="InterPro" id="IPR021765">
    <property type="entry name" value="UstYa-like"/>
</dbReference>
<dbReference type="Proteomes" id="UP000724874">
    <property type="component" value="Unassembled WGS sequence"/>
</dbReference>
<name>A0A9P5TIA6_GYMJU</name>
<keyword evidence="3" id="KW-1185">Reference proteome</keyword>
<protein>
    <recommendedName>
        <fullName evidence="4">Oxidase ustYa</fullName>
    </recommendedName>
</protein>
<evidence type="ECO:0000256" key="1">
    <source>
        <dbReference type="ARBA" id="ARBA00035112"/>
    </source>
</evidence>
<dbReference type="Pfam" id="PF11807">
    <property type="entry name" value="UstYa"/>
    <property type="match status" value="1"/>
</dbReference>
<dbReference type="PANTHER" id="PTHR33365:SF13">
    <property type="entry name" value="TAT PATHWAY SIGNAL SEQUENCE"/>
    <property type="match status" value="1"/>
</dbReference>
<dbReference type="EMBL" id="JADNYJ010000109">
    <property type="protein sequence ID" value="KAF8884259.1"/>
    <property type="molecule type" value="Genomic_DNA"/>
</dbReference>
<comment type="caution">
    <text evidence="2">The sequence shown here is derived from an EMBL/GenBank/DDBJ whole genome shotgun (WGS) entry which is preliminary data.</text>
</comment>
<gene>
    <name evidence="2" type="ORF">CPB84DRAFT_1713073</name>
</gene>
<proteinExistence type="inferred from homology"/>
<reference evidence="2" key="1">
    <citation type="submission" date="2020-11" db="EMBL/GenBank/DDBJ databases">
        <authorList>
            <consortium name="DOE Joint Genome Institute"/>
            <person name="Ahrendt S."/>
            <person name="Riley R."/>
            <person name="Andreopoulos W."/>
            <person name="LaButti K."/>
            <person name="Pangilinan J."/>
            <person name="Ruiz-duenas F.J."/>
            <person name="Barrasa J.M."/>
            <person name="Sanchez-Garcia M."/>
            <person name="Camarero S."/>
            <person name="Miyauchi S."/>
            <person name="Serrano A."/>
            <person name="Linde D."/>
            <person name="Babiker R."/>
            <person name="Drula E."/>
            <person name="Ayuso-Fernandez I."/>
            <person name="Pacheco R."/>
            <person name="Padilla G."/>
            <person name="Ferreira P."/>
            <person name="Barriuso J."/>
            <person name="Kellner H."/>
            <person name="Castanera R."/>
            <person name="Alfaro M."/>
            <person name="Ramirez L."/>
            <person name="Pisabarro A.G."/>
            <person name="Kuo A."/>
            <person name="Tritt A."/>
            <person name="Lipzen A."/>
            <person name="He G."/>
            <person name="Yan M."/>
            <person name="Ng V."/>
            <person name="Cullen D."/>
            <person name="Martin F."/>
            <person name="Rosso M.-N."/>
            <person name="Henrissat B."/>
            <person name="Hibbett D."/>
            <person name="Martinez A.T."/>
            <person name="Grigoriev I.V."/>
        </authorList>
    </citation>
    <scope>NUCLEOTIDE SEQUENCE</scope>
    <source>
        <strain evidence="2">AH 44721</strain>
    </source>
</reference>
<dbReference type="PANTHER" id="PTHR33365">
    <property type="entry name" value="YALI0B05434P"/>
    <property type="match status" value="1"/>
</dbReference>
<evidence type="ECO:0000313" key="3">
    <source>
        <dbReference type="Proteomes" id="UP000724874"/>
    </source>
</evidence>
<dbReference type="AlphaFoldDB" id="A0A9P5TIA6"/>
<evidence type="ECO:0000313" key="2">
    <source>
        <dbReference type="EMBL" id="KAF8884259.1"/>
    </source>
</evidence>
<dbReference type="GO" id="GO:0043386">
    <property type="term" value="P:mycotoxin biosynthetic process"/>
    <property type="evidence" value="ECO:0007669"/>
    <property type="project" value="InterPro"/>
</dbReference>
<organism evidence="2 3">
    <name type="scientific">Gymnopilus junonius</name>
    <name type="common">Spectacular rustgill mushroom</name>
    <name type="synonym">Gymnopilus spectabilis subsp. junonius</name>
    <dbReference type="NCBI Taxonomy" id="109634"/>
    <lineage>
        <taxon>Eukaryota</taxon>
        <taxon>Fungi</taxon>
        <taxon>Dikarya</taxon>
        <taxon>Basidiomycota</taxon>
        <taxon>Agaricomycotina</taxon>
        <taxon>Agaricomycetes</taxon>
        <taxon>Agaricomycetidae</taxon>
        <taxon>Agaricales</taxon>
        <taxon>Agaricineae</taxon>
        <taxon>Hymenogastraceae</taxon>
        <taxon>Gymnopilus</taxon>
    </lineage>
</organism>
<accession>A0A9P5TIA6</accession>